<dbReference type="STRING" id="22663.A0A2I0LEW6"/>
<sequence>MKKRIPPLRSPSSSPKAALPFNIPSLVNAGIATGLQMTTVLPAGSGKLGYRVTVSEGQGCRQTYSVTSAAFSRCLKKNFSWSGCMSKLLQKQRCGSFTQSALLQTRKSKPHTNAINLSLGNRTTRFFDFAVIGSGVAGLRYALEVAKHGS</sequence>
<feature type="non-terminal residue" evidence="1">
    <location>
        <position position="150"/>
    </location>
</feature>
<protein>
    <recommendedName>
        <fullName evidence="3">FAD-dependent oxidoreductase 2 FAD binding domain-containing protein</fullName>
    </recommendedName>
</protein>
<evidence type="ECO:0008006" key="3">
    <source>
        <dbReference type="Google" id="ProtNLM"/>
    </source>
</evidence>
<keyword evidence="2" id="KW-1185">Reference proteome</keyword>
<reference evidence="1 2" key="1">
    <citation type="submission" date="2017-11" db="EMBL/GenBank/DDBJ databases">
        <title>De-novo sequencing of pomegranate (Punica granatum L.) genome.</title>
        <authorList>
            <person name="Akparov Z."/>
            <person name="Amiraslanov A."/>
            <person name="Hajiyeva S."/>
            <person name="Abbasov M."/>
            <person name="Kaur K."/>
            <person name="Hamwieh A."/>
            <person name="Solovyev V."/>
            <person name="Salamov A."/>
            <person name="Braich B."/>
            <person name="Kosarev P."/>
            <person name="Mahmoud A."/>
            <person name="Hajiyev E."/>
            <person name="Babayeva S."/>
            <person name="Izzatullayeva V."/>
            <person name="Mammadov A."/>
            <person name="Mammadov A."/>
            <person name="Sharifova S."/>
            <person name="Ojaghi J."/>
            <person name="Eynullazada K."/>
            <person name="Bayramov B."/>
            <person name="Abdulazimova A."/>
            <person name="Shahmuradov I."/>
        </authorList>
    </citation>
    <scope>NUCLEOTIDE SEQUENCE [LARGE SCALE GENOMIC DNA]</scope>
    <source>
        <strain evidence="2">cv. AG2017</strain>
        <tissue evidence="1">Leaf</tissue>
    </source>
</reference>
<proteinExistence type="predicted"/>
<dbReference type="EMBL" id="PGOL01000016">
    <property type="protein sequence ID" value="PKI79219.1"/>
    <property type="molecule type" value="Genomic_DNA"/>
</dbReference>
<dbReference type="AlphaFoldDB" id="A0A2I0LEW6"/>
<comment type="caution">
    <text evidence="1">The sequence shown here is derived from an EMBL/GenBank/DDBJ whole genome shotgun (WGS) entry which is preliminary data.</text>
</comment>
<dbReference type="Proteomes" id="UP000233551">
    <property type="component" value="Unassembled WGS sequence"/>
</dbReference>
<gene>
    <name evidence="1" type="ORF">CRG98_000511</name>
</gene>
<evidence type="ECO:0000313" key="1">
    <source>
        <dbReference type="EMBL" id="PKI79219.1"/>
    </source>
</evidence>
<organism evidence="1 2">
    <name type="scientific">Punica granatum</name>
    <name type="common">Pomegranate</name>
    <dbReference type="NCBI Taxonomy" id="22663"/>
    <lineage>
        <taxon>Eukaryota</taxon>
        <taxon>Viridiplantae</taxon>
        <taxon>Streptophyta</taxon>
        <taxon>Embryophyta</taxon>
        <taxon>Tracheophyta</taxon>
        <taxon>Spermatophyta</taxon>
        <taxon>Magnoliopsida</taxon>
        <taxon>eudicotyledons</taxon>
        <taxon>Gunneridae</taxon>
        <taxon>Pentapetalae</taxon>
        <taxon>rosids</taxon>
        <taxon>malvids</taxon>
        <taxon>Myrtales</taxon>
        <taxon>Lythraceae</taxon>
        <taxon>Punica</taxon>
    </lineage>
</organism>
<name>A0A2I0LEW6_PUNGR</name>
<evidence type="ECO:0000313" key="2">
    <source>
        <dbReference type="Proteomes" id="UP000233551"/>
    </source>
</evidence>
<accession>A0A2I0LEW6</accession>